<sequence>MHFGGRSCQGHPDHRHCASSPPATEDPRATVTSRPRRVSPRGDDRPTSPCRHPHDRRRPLAAGLLLRRRHPRARLRGGADRQRRRRPPRQGQGGHHPPEDRGPDPRDHRREPLLRQLGQRQRERAQGLRRRGQPGEVPSVLRQLLRPEGLRGTQRRHARHHQVRRLPGHGRSGRRRRRQGGHRLAERQGPRLPRRRHARPRHLDHGQSRHDRQVVRRHAGQRRGRHRGRGAGDDRPDLGDQLVVPLPALGRRRLLLRLRLMAGQRGRHRPRRQVRGRTGGHGRARRRRHGRLQPVLGRARLREGRREREGQRVRGPHGQRPQRQARQLLRLVEGAGQQGRAAQDLGRPVPARGPLRLRGPPRPCGWTRCTSGSTTGCSGSTTGS</sequence>
<feature type="compositionally biased region" description="Basic residues" evidence="1">
    <location>
        <begin position="153"/>
        <end position="181"/>
    </location>
</feature>
<protein>
    <submittedName>
        <fullName evidence="2">Uncharacterized protein</fullName>
    </submittedName>
</protein>
<feature type="region of interest" description="Disordered" evidence="1">
    <location>
        <begin position="264"/>
        <end position="384"/>
    </location>
</feature>
<feature type="compositionally biased region" description="Basic residues" evidence="1">
    <location>
        <begin position="215"/>
        <end position="229"/>
    </location>
</feature>
<organism evidence="2 3">
    <name type="scientific">Nonomuraea dietziae</name>
    <dbReference type="NCBI Taxonomy" id="65515"/>
    <lineage>
        <taxon>Bacteria</taxon>
        <taxon>Bacillati</taxon>
        <taxon>Actinomycetota</taxon>
        <taxon>Actinomycetes</taxon>
        <taxon>Streptosporangiales</taxon>
        <taxon>Streptosporangiaceae</taxon>
        <taxon>Nonomuraea</taxon>
    </lineage>
</organism>
<proteinExistence type="predicted"/>
<feature type="compositionally biased region" description="Basic and acidic residues" evidence="1">
    <location>
        <begin position="201"/>
        <end position="214"/>
    </location>
</feature>
<evidence type="ECO:0000313" key="2">
    <source>
        <dbReference type="EMBL" id="MBB3726842.1"/>
    </source>
</evidence>
<feature type="region of interest" description="Disordered" evidence="1">
    <location>
        <begin position="1"/>
        <end position="241"/>
    </location>
</feature>
<feature type="compositionally biased region" description="Low complexity" evidence="1">
    <location>
        <begin position="369"/>
        <end position="384"/>
    </location>
</feature>
<evidence type="ECO:0000313" key="3">
    <source>
        <dbReference type="Proteomes" id="UP000579945"/>
    </source>
</evidence>
<feature type="compositionally biased region" description="Basic and acidic residues" evidence="1">
    <location>
        <begin position="96"/>
        <end position="113"/>
    </location>
</feature>
<feature type="compositionally biased region" description="Low complexity" evidence="1">
    <location>
        <begin position="319"/>
        <end position="331"/>
    </location>
</feature>
<dbReference type="EMBL" id="JACIBV010000001">
    <property type="protein sequence ID" value="MBB3726842.1"/>
    <property type="molecule type" value="Genomic_DNA"/>
</dbReference>
<dbReference type="AlphaFoldDB" id="A0A7W5VFL2"/>
<name>A0A7W5VFL2_9ACTN</name>
<feature type="compositionally biased region" description="Low complexity" evidence="1">
    <location>
        <begin position="345"/>
        <end position="358"/>
    </location>
</feature>
<feature type="compositionally biased region" description="Basic and acidic residues" evidence="1">
    <location>
        <begin position="300"/>
        <end position="312"/>
    </location>
</feature>
<feature type="compositionally biased region" description="Basic residues" evidence="1">
    <location>
        <begin position="265"/>
        <end position="291"/>
    </location>
</feature>
<accession>A0A7W5VFL2</accession>
<dbReference type="Proteomes" id="UP000579945">
    <property type="component" value="Unassembled WGS sequence"/>
</dbReference>
<keyword evidence="3" id="KW-1185">Reference proteome</keyword>
<feature type="compositionally biased region" description="Basic residues" evidence="1">
    <location>
        <begin position="66"/>
        <end position="75"/>
    </location>
</feature>
<comment type="caution">
    <text evidence="2">The sequence shown here is derived from an EMBL/GenBank/DDBJ whole genome shotgun (WGS) entry which is preliminary data.</text>
</comment>
<reference evidence="2 3" key="1">
    <citation type="submission" date="2020-08" db="EMBL/GenBank/DDBJ databases">
        <title>Sequencing the genomes of 1000 actinobacteria strains.</title>
        <authorList>
            <person name="Klenk H.-P."/>
        </authorList>
    </citation>
    <scope>NUCLEOTIDE SEQUENCE [LARGE SCALE GENOMIC DNA]</scope>
    <source>
        <strain evidence="2 3">DSM 44320</strain>
    </source>
</reference>
<gene>
    <name evidence="2" type="ORF">FHR33_002702</name>
</gene>
<evidence type="ECO:0000256" key="1">
    <source>
        <dbReference type="SAM" id="MobiDB-lite"/>
    </source>
</evidence>